<gene>
    <name evidence="3" type="ORF">GH741_03345</name>
</gene>
<proteinExistence type="predicted"/>
<keyword evidence="4" id="KW-1185">Reference proteome</keyword>
<dbReference type="InterPro" id="IPR051448">
    <property type="entry name" value="CdaR-like_regulators"/>
</dbReference>
<evidence type="ECO:0000259" key="1">
    <source>
        <dbReference type="Pfam" id="PF07905"/>
    </source>
</evidence>
<comment type="caution">
    <text evidence="3">The sequence shown here is derived from an EMBL/GenBank/DDBJ whole genome shotgun (WGS) entry which is preliminary data.</text>
</comment>
<dbReference type="PANTHER" id="PTHR33744:SF1">
    <property type="entry name" value="DNA-BINDING TRANSCRIPTIONAL ACTIVATOR ADER"/>
    <property type="match status" value="1"/>
</dbReference>
<evidence type="ECO:0000313" key="4">
    <source>
        <dbReference type="Proteomes" id="UP000799092"/>
    </source>
</evidence>
<accession>A0A6A8DAX4</accession>
<evidence type="ECO:0000259" key="2">
    <source>
        <dbReference type="Pfam" id="PF13556"/>
    </source>
</evidence>
<dbReference type="InterPro" id="IPR012914">
    <property type="entry name" value="PucR_dom"/>
</dbReference>
<dbReference type="InterPro" id="IPR042070">
    <property type="entry name" value="PucR_C-HTH_sf"/>
</dbReference>
<dbReference type="InterPro" id="IPR025736">
    <property type="entry name" value="PucR_C-HTH_dom"/>
</dbReference>
<name>A0A6A8DAX4_9BACI</name>
<evidence type="ECO:0000313" key="3">
    <source>
        <dbReference type="EMBL" id="MRH41706.1"/>
    </source>
</evidence>
<dbReference type="PANTHER" id="PTHR33744">
    <property type="entry name" value="CARBOHYDRATE DIACID REGULATOR"/>
    <property type="match status" value="1"/>
</dbReference>
<dbReference type="Pfam" id="PF13556">
    <property type="entry name" value="HTH_30"/>
    <property type="match status" value="1"/>
</dbReference>
<protein>
    <submittedName>
        <fullName evidence="3">PucR family transcriptional regulator</fullName>
    </submittedName>
</protein>
<dbReference type="AlphaFoldDB" id="A0A6A8DAX4"/>
<dbReference type="Gene3D" id="1.10.10.2840">
    <property type="entry name" value="PucR C-terminal helix-turn-helix domain"/>
    <property type="match status" value="1"/>
</dbReference>
<dbReference type="OrthoDB" id="143422at2"/>
<feature type="domain" description="PucR C-terminal helix-turn-helix" evidence="2">
    <location>
        <begin position="480"/>
        <end position="537"/>
    </location>
</feature>
<dbReference type="Proteomes" id="UP000799092">
    <property type="component" value="Unassembled WGS sequence"/>
</dbReference>
<sequence length="545" mass="63355">MSKNMRLLKNTWRGFMRNSFKLTVADILSRTNFQKAKVVAGKKGLNRLIRWVHIIEVTEIGHLLNGNELILSTGIGWRENQQSSLSLLQQLIDKKVSGLCVELGTYISSIPEEMVQLADKNDFPIIIFTEEVRFIDITQDLNGLFIETHYKTMLNLEAVSNQFNRLLLSTDGFKRILRLLHQFLNVQVAYSPVEGHLEYYPTIEKSQEQDFINLVNSAQPQNVINAPAKSASKPIQALGHKFADLIIISKGQELTDFDYLVLDRAATSLSQDQLRLLYVEEKKKHHENRWLLEWLNGEHDKDSVEQYLAGIEPLMKPNGCTVCICKMDLQDQEADLTYYSMIFRTIYEQQGFYALVSFERNNLIFALINKRNKSDWKSRLNVALDKIKKTDLMKRQPSDKLTFGVGKLYDLEQLDKAYELAKETIYIQQKTEASDVSFYEDLYVYRLISHLNKEKRLDEFIEDYIGTILRFDDEKNSQMFETLKVFLEVNGSKKDAAEKLFIVRQTLYYRIEKLKELLGDDFMQSNKRLAIEFAVHAKSFIKKLS</sequence>
<feature type="domain" description="Purine catabolism PurC-like" evidence="1">
    <location>
        <begin position="26"/>
        <end position="141"/>
    </location>
</feature>
<reference evidence="3" key="1">
    <citation type="submission" date="2019-11" db="EMBL/GenBank/DDBJ databases">
        <authorList>
            <person name="Li J."/>
        </authorList>
    </citation>
    <scope>NUCLEOTIDE SEQUENCE</scope>
    <source>
        <strain evidence="3">B6B</strain>
    </source>
</reference>
<dbReference type="EMBL" id="WJNG01000002">
    <property type="protein sequence ID" value="MRH41706.1"/>
    <property type="molecule type" value="Genomic_DNA"/>
</dbReference>
<organism evidence="3 4">
    <name type="scientific">Aquibacillus halophilus</name>
    <dbReference type="NCBI Taxonomy" id="930132"/>
    <lineage>
        <taxon>Bacteria</taxon>
        <taxon>Bacillati</taxon>
        <taxon>Bacillota</taxon>
        <taxon>Bacilli</taxon>
        <taxon>Bacillales</taxon>
        <taxon>Bacillaceae</taxon>
        <taxon>Aquibacillus</taxon>
    </lineage>
</organism>
<dbReference type="Pfam" id="PF07905">
    <property type="entry name" value="PucR"/>
    <property type="match status" value="1"/>
</dbReference>